<keyword evidence="1" id="KW-0175">Coiled coil</keyword>
<feature type="coiled-coil region" evidence="1">
    <location>
        <begin position="23"/>
        <end position="50"/>
    </location>
</feature>
<sequence length="102" mass="11953">MTHEEENDILILRYEADYERRLREDAEHRLEDTEAALATVRDNLDSVEQSLIESRNMAFSWLNQAGEYKKKLDDIEAVLSELGPTEILHDVKIELLKRLDPE</sequence>
<organism evidence="2 3">
    <name type="scientific">Microbacterium phage Pumpernickel</name>
    <dbReference type="NCBI Taxonomy" id="2885983"/>
    <lineage>
        <taxon>Viruses</taxon>
        <taxon>Duplodnaviria</taxon>
        <taxon>Heunggongvirae</taxon>
        <taxon>Uroviricota</taxon>
        <taxon>Caudoviricetes</taxon>
        <taxon>Pumpernickelvirus</taxon>
        <taxon>Pumpernickelvirus pumpernickel</taxon>
    </lineage>
</organism>
<gene>
    <name evidence="2" type="primary">298</name>
    <name evidence="2" type="ORF">SEA_PUMPERNICKEL_298</name>
</gene>
<evidence type="ECO:0000313" key="3">
    <source>
        <dbReference type="Proteomes" id="UP000827768"/>
    </source>
</evidence>
<protein>
    <submittedName>
        <fullName evidence="2">Uncharacterized protein</fullName>
    </submittedName>
</protein>
<evidence type="ECO:0000313" key="2">
    <source>
        <dbReference type="EMBL" id="UDL16048.1"/>
    </source>
</evidence>
<accession>A0AAE8Y8K4</accession>
<dbReference type="Proteomes" id="UP000827768">
    <property type="component" value="Segment"/>
</dbReference>
<dbReference type="EMBL" id="OK040790">
    <property type="protein sequence ID" value="UDL16048.1"/>
    <property type="molecule type" value="Genomic_DNA"/>
</dbReference>
<dbReference type="RefSeq" id="YP_010755288.1">
    <property type="nucleotide sequence ID" value="NC_073468.1"/>
</dbReference>
<proteinExistence type="predicted"/>
<name>A0AAE8Y8K4_9CAUD</name>
<dbReference type="KEGG" id="vg:80019939"/>
<keyword evidence="3" id="KW-1185">Reference proteome</keyword>
<evidence type="ECO:0000256" key="1">
    <source>
        <dbReference type="SAM" id="Coils"/>
    </source>
</evidence>
<dbReference type="GeneID" id="80019939"/>
<reference evidence="2" key="1">
    <citation type="submission" date="2021-09" db="EMBL/GenBank/DDBJ databases">
        <authorList>
            <person name="Andersen S.H."/>
            <person name="Beall E.A."/>
            <person name="Cappelle B."/>
            <person name="Falteisek K.J."/>
            <person name="Fenske B.A."/>
            <person name="Gansluckner N.W."/>
            <person name="Gilbertson S.M."/>
            <person name="Krings K.J."/>
            <person name="Mobeck M."/>
            <person name="Odeku J.O."/>
            <person name="Poncelet M.E."/>
            <person name="Rohr J.R."/>
            <person name="Rolands L."/>
            <person name="Whipple C.D."/>
            <person name="Whipple E.M."/>
            <person name="Spring A.M."/>
            <person name="Klyczek K."/>
            <person name="Garlena R.A."/>
            <person name="Russell D.A."/>
            <person name="Pope W.H."/>
            <person name="Jacobs-Sera D."/>
            <person name="Hatfull G.F."/>
        </authorList>
    </citation>
    <scope>NUCLEOTIDE SEQUENCE</scope>
</reference>